<dbReference type="OrthoDB" id="3063766at2759"/>
<protein>
    <submittedName>
        <fullName evidence="1">Uncharacterized protein</fullName>
    </submittedName>
</protein>
<dbReference type="EMBL" id="JACAZH010000010">
    <property type="protein sequence ID" value="KAF7357562.1"/>
    <property type="molecule type" value="Genomic_DNA"/>
</dbReference>
<evidence type="ECO:0000313" key="1">
    <source>
        <dbReference type="EMBL" id="KAF7357562.1"/>
    </source>
</evidence>
<comment type="caution">
    <text evidence="1">The sequence shown here is derived from an EMBL/GenBank/DDBJ whole genome shotgun (WGS) entry which is preliminary data.</text>
</comment>
<name>A0A8H6YFH1_9AGAR</name>
<organism evidence="1 2">
    <name type="scientific">Mycena sanguinolenta</name>
    <dbReference type="NCBI Taxonomy" id="230812"/>
    <lineage>
        <taxon>Eukaryota</taxon>
        <taxon>Fungi</taxon>
        <taxon>Dikarya</taxon>
        <taxon>Basidiomycota</taxon>
        <taxon>Agaricomycotina</taxon>
        <taxon>Agaricomycetes</taxon>
        <taxon>Agaricomycetidae</taxon>
        <taxon>Agaricales</taxon>
        <taxon>Marasmiineae</taxon>
        <taxon>Mycenaceae</taxon>
        <taxon>Mycena</taxon>
    </lineage>
</organism>
<dbReference type="Proteomes" id="UP000623467">
    <property type="component" value="Unassembled WGS sequence"/>
</dbReference>
<evidence type="ECO:0000313" key="2">
    <source>
        <dbReference type="Proteomes" id="UP000623467"/>
    </source>
</evidence>
<accession>A0A8H6YFH1</accession>
<dbReference type="AlphaFoldDB" id="A0A8H6YFH1"/>
<keyword evidence="2" id="KW-1185">Reference proteome</keyword>
<gene>
    <name evidence="1" type="ORF">MSAN_01352600</name>
</gene>
<sequence length="572" mass="63571">MDSVYVRKYRRTDLIKTRHLLANVYNRTVKSVVPPSIVPLSHILCGAGVALIQTAPEVAHRWVPTAGALLCAASAAVFGLRFVVSCGLQVQHKRLLALVSDFLAPPYQAIFLAARRTARRTEDDVPCLHVTEFDHDHKETNIQHLAVHPDFVSSAPKLLEKAFEPRQMLGTTKVTVSTSVFQLQERLLCDIRLNDLGWWMQASTMSGLSLVRQYKKAPPTIDLEDPDLHTPSPGPAFILHLNELGSESPSDIPHTERLLRAVARSIQDPTTGVIVSLAFRTTLMAIDLALQRQHKDLPSLSDLQLSYSIAEYMAARTPETWFPPALDKPWTGQVEWGTMNLNRKKGSRLGFGVPAINANLVSQFEETFRNPPANTETQACLSVLIVMSYLHELFHAWVREVFKDTLPADWTFPPLRGASSASLDVNLMGGQLHAHWDDDGAYQEERFLRISGLWLGNSTGAQNSLFQRLEPASLEAFHQAVMGQEAFNLGTEFANLVRDADTTEPEQAARWELEARGSLVWASSSLDAASPRTVVPEMIITGAEHILLSGCALEKERKLREFSEARSTSDHV</sequence>
<proteinExistence type="predicted"/>
<reference evidence="1" key="1">
    <citation type="submission" date="2020-05" db="EMBL/GenBank/DDBJ databases">
        <title>Mycena genomes resolve the evolution of fungal bioluminescence.</title>
        <authorList>
            <person name="Tsai I.J."/>
        </authorList>
    </citation>
    <scope>NUCLEOTIDE SEQUENCE</scope>
    <source>
        <strain evidence="1">160909Yilan</strain>
    </source>
</reference>